<dbReference type="InterPro" id="IPR036457">
    <property type="entry name" value="PPM-type-like_dom_sf"/>
</dbReference>
<evidence type="ECO:0000313" key="3">
    <source>
        <dbReference type="Proteomes" id="UP000215027"/>
    </source>
</evidence>
<name>A0A170PIG2_9CHLR</name>
<dbReference type="AlphaFoldDB" id="A0A170PIG2"/>
<dbReference type="CDD" id="cd00143">
    <property type="entry name" value="PP2Cc"/>
    <property type="match status" value="1"/>
</dbReference>
<dbReference type="PANTHER" id="PTHR47992">
    <property type="entry name" value="PROTEIN PHOSPHATASE"/>
    <property type="match status" value="1"/>
</dbReference>
<dbReference type="RefSeq" id="WP_095044120.1">
    <property type="nucleotide sequence ID" value="NZ_LN890655.1"/>
</dbReference>
<keyword evidence="3" id="KW-1185">Reference proteome</keyword>
<protein>
    <submittedName>
        <fullName evidence="2">Protein phosphatase PrpC (Modular protein)</fullName>
        <ecNumber evidence="2">3.1.3.16</ecNumber>
    </submittedName>
</protein>
<dbReference type="EC" id="3.1.3.16" evidence="2"/>
<keyword evidence="2" id="KW-0378">Hydrolase</keyword>
<dbReference type="OrthoDB" id="152713at2"/>
<dbReference type="GO" id="GO:0004722">
    <property type="term" value="F:protein serine/threonine phosphatase activity"/>
    <property type="evidence" value="ECO:0007669"/>
    <property type="project" value="UniProtKB-EC"/>
</dbReference>
<feature type="domain" description="PPM-type phosphatase" evidence="1">
    <location>
        <begin position="69"/>
        <end position="318"/>
    </location>
</feature>
<dbReference type="SUPFAM" id="SSF81606">
    <property type="entry name" value="PP2C-like"/>
    <property type="match status" value="1"/>
</dbReference>
<accession>A0A170PIG2</accession>
<reference evidence="2" key="1">
    <citation type="submission" date="2016-01" db="EMBL/GenBank/DDBJ databases">
        <authorList>
            <person name="Mcilroy J.S."/>
            <person name="Karst M S."/>
            <person name="Albertsen M."/>
        </authorList>
    </citation>
    <scope>NUCLEOTIDE SEQUENCE</scope>
    <source>
        <strain evidence="2">Cfx-K</strain>
    </source>
</reference>
<dbReference type="SMART" id="SM00332">
    <property type="entry name" value="PP2Cc"/>
    <property type="match status" value="1"/>
</dbReference>
<dbReference type="InterPro" id="IPR015655">
    <property type="entry name" value="PP2C"/>
</dbReference>
<gene>
    <name evidence="2" type="ORF">CFX0092_A2959</name>
</gene>
<dbReference type="EMBL" id="LN890655">
    <property type="protein sequence ID" value="CUS04837.2"/>
    <property type="molecule type" value="Genomic_DNA"/>
</dbReference>
<dbReference type="InterPro" id="IPR001932">
    <property type="entry name" value="PPM-type_phosphatase-like_dom"/>
</dbReference>
<dbReference type="Proteomes" id="UP000215027">
    <property type="component" value="Chromosome I"/>
</dbReference>
<evidence type="ECO:0000313" key="2">
    <source>
        <dbReference type="EMBL" id="CUS04837.2"/>
    </source>
</evidence>
<proteinExistence type="predicted"/>
<dbReference type="KEGG" id="pbf:CFX0092_A2959"/>
<dbReference type="Pfam" id="PF13672">
    <property type="entry name" value="PP2C_2"/>
    <property type="match status" value="1"/>
</dbReference>
<sequence>MNVSTCPNCRFPNRRGANFCAMCGRELTHDLSAGHSANAPTMPFNPSWPEMAAAEDADTLRARPNLDVHVGRHTDVGRLRESNEDSLLVLEGAWNNRSVSRPVGLFVVADGIGGNEGGEIASGMLVSGLARRAAELLPAMLAADEPFNGGAWLTVAIQACNEEIYEWAREAGYDMGTTVVAVLLQGEQATVAHVGDSRVYLINAGRIEQLTVDHSLVESLVIANQISREEARAHPNANVIYRTVGDQPDVVVDLRAVRLLPGDRLLLCSDGLSGMIADGMIHGLVLSASSPQAACVALVDAANEAGGEDNCTVVLVELQAL</sequence>
<dbReference type="SMART" id="SM00331">
    <property type="entry name" value="PP2C_SIG"/>
    <property type="match status" value="1"/>
</dbReference>
<dbReference type="PROSITE" id="PS51746">
    <property type="entry name" value="PPM_2"/>
    <property type="match status" value="1"/>
</dbReference>
<dbReference type="NCBIfam" id="NF033484">
    <property type="entry name" value="Stp1_PP2C_phos"/>
    <property type="match status" value="1"/>
</dbReference>
<organism evidence="2 3">
    <name type="scientific">Candidatus Promineifilum breve</name>
    <dbReference type="NCBI Taxonomy" id="1806508"/>
    <lineage>
        <taxon>Bacteria</taxon>
        <taxon>Bacillati</taxon>
        <taxon>Chloroflexota</taxon>
        <taxon>Ardenticatenia</taxon>
        <taxon>Candidatus Promineifilales</taxon>
        <taxon>Candidatus Promineifilaceae</taxon>
        <taxon>Candidatus Promineifilum</taxon>
    </lineage>
</organism>
<evidence type="ECO:0000259" key="1">
    <source>
        <dbReference type="PROSITE" id="PS51746"/>
    </source>
</evidence>
<dbReference type="Gene3D" id="3.60.40.10">
    <property type="entry name" value="PPM-type phosphatase domain"/>
    <property type="match status" value="1"/>
</dbReference>